<organism evidence="1 2">
    <name type="scientific">Malassezia vespertilionis</name>
    <dbReference type="NCBI Taxonomy" id="2020962"/>
    <lineage>
        <taxon>Eukaryota</taxon>
        <taxon>Fungi</taxon>
        <taxon>Dikarya</taxon>
        <taxon>Basidiomycota</taxon>
        <taxon>Ustilaginomycotina</taxon>
        <taxon>Malasseziomycetes</taxon>
        <taxon>Malasseziales</taxon>
        <taxon>Malasseziaceae</taxon>
        <taxon>Malassezia</taxon>
    </lineage>
</organism>
<keyword evidence="2" id="KW-1185">Reference proteome</keyword>
<protein>
    <submittedName>
        <fullName evidence="1">Uncharacterized protein</fullName>
    </submittedName>
</protein>
<proteinExistence type="predicted"/>
<accession>A0A2N1JG87</accession>
<dbReference type="Proteomes" id="UP000232875">
    <property type="component" value="Unassembled WGS sequence"/>
</dbReference>
<evidence type="ECO:0000313" key="1">
    <source>
        <dbReference type="EMBL" id="PKI85549.1"/>
    </source>
</evidence>
<dbReference type="EMBL" id="KZ454987">
    <property type="protein sequence ID" value="PKI85549.1"/>
    <property type="molecule type" value="Genomic_DNA"/>
</dbReference>
<evidence type="ECO:0000313" key="2">
    <source>
        <dbReference type="Proteomes" id="UP000232875"/>
    </source>
</evidence>
<gene>
    <name evidence="1" type="ORF">MVES_000071</name>
</gene>
<name>A0A2N1JG87_9BASI</name>
<dbReference type="AlphaFoldDB" id="A0A2N1JG87"/>
<reference evidence="1 2" key="1">
    <citation type="submission" date="2017-10" db="EMBL/GenBank/DDBJ databases">
        <title>A novel species of cold-tolerant Malassezia isolated from bats.</title>
        <authorList>
            <person name="Lorch J.M."/>
            <person name="Palmer J.M."/>
            <person name="Vanderwolf K.J."/>
            <person name="Schmidt K.Z."/>
            <person name="Verant M.L."/>
            <person name="Weller T.J."/>
            <person name="Blehert D.S."/>
        </authorList>
    </citation>
    <scope>NUCLEOTIDE SEQUENCE [LARGE SCALE GENOMIC DNA]</scope>
    <source>
        <strain evidence="1 2">NWHC:44797-103</strain>
    </source>
</reference>
<dbReference type="OrthoDB" id="3353747at2759"/>
<sequence length="206" mass="23331">MNKRATSAADVFHTDKDARRFTRASSEYNAISSDIQTRLQSMSWRIRSNVHRGYVNGTPRGMQCTRNTDTTNVQDMLQDARSAQCHWGRTASVPFGALRGESAEHDSCAWNNELKRGISEDDSDAVLASAFEENELAWQGAVCEMNMVDDNWENIPAPERTSMPPLRELPADYNPFLNRGAEAMDQTVEMHERVDFATYAQRTDNF</sequence>